<dbReference type="PANTHER" id="PTHR12526:SF627">
    <property type="entry name" value="D-RHAMNOSYLTRANSFERASE WBPZ"/>
    <property type="match status" value="1"/>
</dbReference>
<dbReference type="InterPro" id="IPR001296">
    <property type="entry name" value="Glyco_trans_1"/>
</dbReference>
<dbReference type="GO" id="GO:0016757">
    <property type="term" value="F:glycosyltransferase activity"/>
    <property type="evidence" value="ECO:0007669"/>
    <property type="project" value="UniProtKB-KW"/>
</dbReference>
<keyword evidence="6" id="KW-1185">Reference proteome</keyword>
<accession>A0A6P0HP16</accession>
<evidence type="ECO:0000256" key="2">
    <source>
        <dbReference type="ARBA" id="ARBA00022679"/>
    </source>
</evidence>
<keyword evidence="1" id="KW-0328">Glycosyltransferase</keyword>
<comment type="caution">
    <text evidence="5">The sequence shown here is derived from an EMBL/GenBank/DDBJ whole genome shotgun (WGS) entry which is preliminary data.</text>
</comment>
<sequence>MRILQVLTYISADGAYGGPVAVARAQCAELAARGHEVQLVTAWDEQADPTVPGVRVRPHRAARLPGLGFAGLTSPGAWADVRRLARDADVVHLHYARDFVQMPSAASIPRRTPTVLQVHGMVRPDARATARLLDALFVRPAYRRASAHLCLTDDEEAALSDLGPVGGIVARIRNGVPLTATAATWSSRPRIVFLARLHERKRPLAFVEMAARMIADGSPARFDLYGPDEGEGSRVRELIASSGLEERVAYHGAVDPREVATILASAQAYVLPSVREVFPMALLEAMAAGVPSILTDDCGLSDELRSRGTAAVTDGSPAQLADAAARLTNDEATWTEASLRSRADVAAHFSPASVVDRLERIYQEVVRP</sequence>
<evidence type="ECO:0000313" key="5">
    <source>
        <dbReference type="EMBL" id="NEN79977.1"/>
    </source>
</evidence>
<dbReference type="Proteomes" id="UP000468687">
    <property type="component" value="Unassembled WGS sequence"/>
</dbReference>
<evidence type="ECO:0000313" key="6">
    <source>
        <dbReference type="Proteomes" id="UP000468687"/>
    </source>
</evidence>
<keyword evidence="2 5" id="KW-0808">Transferase</keyword>
<feature type="domain" description="Glycosyl transferase family 1" evidence="3">
    <location>
        <begin position="188"/>
        <end position="332"/>
    </location>
</feature>
<evidence type="ECO:0000259" key="3">
    <source>
        <dbReference type="Pfam" id="PF00534"/>
    </source>
</evidence>
<name>A0A6P0HP16_9ACTN</name>
<dbReference type="SUPFAM" id="SSF53756">
    <property type="entry name" value="UDP-Glycosyltransferase/glycogen phosphorylase"/>
    <property type="match status" value="1"/>
</dbReference>
<dbReference type="EMBL" id="JAAGXA010000013">
    <property type="protein sequence ID" value="NEN79977.1"/>
    <property type="molecule type" value="Genomic_DNA"/>
</dbReference>
<reference evidence="5 6" key="1">
    <citation type="journal article" date="2014" name="Int. J. Syst. Evol. Microbiol.">
        <title>Nocardioides zeae sp. nov., isolated from the stem of Zea mays.</title>
        <authorList>
            <person name="Glaeser S.P."/>
            <person name="McInroy J.A."/>
            <person name="Busse H.J."/>
            <person name="Kampfer P."/>
        </authorList>
    </citation>
    <scope>NUCLEOTIDE SEQUENCE [LARGE SCALE GENOMIC DNA]</scope>
    <source>
        <strain evidence="5 6">JCM 30728</strain>
    </source>
</reference>
<protein>
    <submittedName>
        <fullName evidence="5">Glycosyltransferase</fullName>
    </submittedName>
</protein>
<gene>
    <name evidence="5" type="ORF">G3T38_17060</name>
</gene>
<dbReference type="InterPro" id="IPR028098">
    <property type="entry name" value="Glyco_trans_4-like_N"/>
</dbReference>
<evidence type="ECO:0000259" key="4">
    <source>
        <dbReference type="Pfam" id="PF13579"/>
    </source>
</evidence>
<dbReference type="AlphaFoldDB" id="A0A6P0HP16"/>
<dbReference type="Pfam" id="PF13579">
    <property type="entry name" value="Glyco_trans_4_4"/>
    <property type="match status" value="1"/>
</dbReference>
<dbReference type="Gene3D" id="3.40.50.2000">
    <property type="entry name" value="Glycogen Phosphorylase B"/>
    <property type="match status" value="2"/>
</dbReference>
<dbReference type="PANTHER" id="PTHR12526">
    <property type="entry name" value="GLYCOSYLTRANSFERASE"/>
    <property type="match status" value="1"/>
</dbReference>
<evidence type="ECO:0000256" key="1">
    <source>
        <dbReference type="ARBA" id="ARBA00022676"/>
    </source>
</evidence>
<dbReference type="Pfam" id="PF00534">
    <property type="entry name" value="Glycos_transf_1"/>
    <property type="match status" value="1"/>
</dbReference>
<organism evidence="5 6">
    <name type="scientific">Nocardioides zeae</name>
    <dbReference type="NCBI Taxonomy" id="1457234"/>
    <lineage>
        <taxon>Bacteria</taxon>
        <taxon>Bacillati</taxon>
        <taxon>Actinomycetota</taxon>
        <taxon>Actinomycetes</taxon>
        <taxon>Propionibacteriales</taxon>
        <taxon>Nocardioidaceae</taxon>
        <taxon>Nocardioides</taxon>
    </lineage>
</organism>
<proteinExistence type="predicted"/>
<dbReference type="RefSeq" id="WP_163773525.1">
    <property type="nucleotide sequence ID" value="NZ_JAAGXA010000013.1"/>
</dbReference>
<feature type="domain" description="Glycosyltransferase subfamily 4-like N-terminal" evidence="4">
    <location>
        <begin position="17"/>
        <end position="175"/>
    </location>
</feature>